<evidence type="ECO:0000256" key="1">
    <source>
        <dbReference type="ARBA" id="ARBA00004418"/>
    </source>
</evidence>
<dbReference type="RefSeq" id="WP_209058885.1">
    <property type="nucleotide sequence ID" value="NZ_JANAVZ010000015.1"/>
</dbReference>
<accession>A0ABT2KF74</accession>
<evidence type="ECO:0000256" key="3">
    <source>
        <dbReference type="ARBA" id="ARBA00022729"/>
    </source>
</evidence>
<protein>
    <recommendedName>
        <fullName evidence="5">Putrescine-binding periplasmic protein</fullName>
    </recommendedName>
</protein>
<dbReference type="PANTHER" id="PTHR30222">
    <property type="entry name" value="SPERMIDINE/PUTRESCINE-BINDING PERIPLASMIC PROTEIN"/>
    <property type="match status" value="1"/>
</dbReference>
<dbReference type="Gene3D" id="3.40.190.10">
    <property type="entry name" value="Periplasmic binding protein-like II"/>
    <property type="match status" value="2"/>
</dbReference>
<keyword evidence="4 5" id="KW-0574">Periplasm</keyword>
<evidence type="ECO:0000313" key="8">
    <source>
        <dbReference type="Proteomes" id="UP001320702"/>
    </source>
</evidence>
<dbReference type="SUPFAM" id="SSF53850">
    <property type="entry name" value="Periplasmic binding protein-like II"/>
    <property type="match status" value="1"/>
</dbReference>
<dbReference type="InterPro" id="IPR006059">
    <property type="entry name" value="SBP"/>
</dbReference>
<dbReference type="Pfam" id="PF13416">
    <property type="entry name" value="SBP_bac_8"/>
    <property type="match status" value="1"/>
</dbReference>
<dbReference type="PRINTS" id="PR00909">
    <property type="entry name" value="SPERMDNBNDNG"/>
</dbReference>
<keyword evidence="3 6" id="KW-0732">Signal</keyword>
<dbReference type="Proteomes" id="UP001320702">
    <property type="component" value="Unassembled WGS sequence"/>
</dbReference>
<evidence type="ECO:0000313" key="7">
    <source>
        <dbReference type="EMBL" id="MCT4334634.1"/>
    </source>
</evidence>
<evidence type="ECO:0000256" key="4">
    <source>
        <dbReference type="ARBA" id="ARBA00022764"/>
    </source>
</evidence>
<proteinExistence type="inferred from homology"/>
<comment type="similarity">
    <text evidence="5">Belongs to the bacterial solute-binding protein PotD/PotF family.</text>
</comment>
<dbReference type="EMBL" id="JANAVZ010000015">
    <property type="protein sequence ID" value="MCT4334634.1"/>
    <property type="molecule type" value="Genomic_DNA"/>
</dbReference>
<dbReference type="PIRSF" id="PIRSF019574">
    <property type="entry name" value="Periplasmic_polyamine_BP"/>
    <property type="match status" value="1"/>
</dbReference>
<dbReference type="InterPro" id="IPR001188">
    <property type="entry name" value="Sperm_putr-bd"/>
</dbReference>
<reference evidence="7 8" key="1">
    <citation type="submission" date="2022-04" db="EMBL/GenBank/DDBJ databases">
        <title>Paracoccus sp. YLB-12 draft genome sequence.</title>
        <authorList>
            <person name="Yu L."/>
        </authorList>
    </citation>
    <scope>NUCLEOTIDE SEQUENCE [LARGE SCALE GENOMIC DNA]</scope>
    <source>
        <strain evidence="7 8">YLB-12</strain>
    </source>
</reference>
<comment type="subcellular location">
    <subcellularLocation>
        <location evidence="1 5">Periplasm</location>
    </subcellularLocation>
</comment>
<evidence type="ECO:0000256" key="6">
    <source>
        <dbReference type="SAM" id="SignalP"/>
    </source>
</evidence>
<evidence type="ECO:0000256" key="2">
    <source>
        <dbReference type="ARBA" id="ARBA00022448"/>
    </source>
</evidence>
<gene>
    <name evidence="7" type="ORF">MU516_17420</name>
</gene>
<keyword evidence="8" id="KW-1185">Reference proteome</keyword>
<name>A0ABT2KF74_9RHOB</name>
<sequence>MKTTAILAIGISALALPALAEGQLNLYNWGDYTSPEMIKKFEDQTGIDVTITDYDSNDTSMAKVSAGGHGFDLIVPSHNYLQIFVQKGLLAELDHARLKNFGNIDPKWVDVPWDQGRTHSIPWLWGTVGMGVNTDTYDGDPNTSAIFLDPPEELVGKVNVAPEMTDIMHLTTMYLGGEPCTEDKEMLKKVRDKLVEAKPKWMSMDYGMSDKMGSGDVKASEYWSGAIMRARLQNPAVVYGYPKEGYPLFMDSIALLHDAQNVDEAYQFLDFIMDPENAAMNSDYTKYPNGIAGSEEFFSDEMRAAPEMVVPEEHLANGKWMPLCSPTARDYMTAIWTELQK</sequence>
<comment type="function">
    <text evidence="5">Required for the activity of the bacterial periplasmic transport system of putrescine.</text>
</comment>
<feature type="signal peptide" evidence="6">
    <location>
        <begin position="1"/>
        <end position="20"/>
    </location>
</feature>
<keyword evidence="2 5" id="KW-0813">Transport</keyword>
<dbReference type="PANTHER" id="PTHR30222:SF12">
    <property type="entry name" value="NORSPERMIDINE SENSOR"/>
    <property type="match status" value="1"/>
</dbReference>
<feature type="chain" id="PRO_5047175712" description="Putrescine-binding periplasmic protein" evidence="6">
    <location>
        <begin position="21"/>
        <end position="341"/>
    </location>
</feature>
<organism evidence="7 8">
    <name type="scientific">Paracoccus maritimus</name>
    <dbReference type="NCBI Taxonomy" id="2933292"/>
    <lineage>
        <taxon>Bacteria</taxon>
        <taxon>Pseudomonadati</taxon>
        <taxon>Pseudomonadota</taxon>
        <taxon>Alphaproteobacteria</taxon>
        <taxon>Rhodobacterales</taxon>
        <taxon>Paracoccaceae</taxon>
        <taxon>Paracoccus</taxon>
    </lineage>
</organism>
<evidence type="ECO:0000256" key="5">
    <source>
        <dbReference type="PIRNR" id="PIRNR019574"/>
    </source>
</evidence>
<comment type="caution">
    <text evidence="7">The sequence shown here is derived from an EMBL/GenBank/DDBJ whole genome shotgun (WGS) entry which is preliminary data.</text>
</comment>